<dbReference type="AlphaFoldDB" id="A0A5C1NKT7"/>
<keyword evidence="3" id="KW-1185">Reference proteome</keyword>
<dbReference type="InterPro" id="IPR044855">
    <property type="entry name" value="CoA-Trfase_III_dom3_sf"/>
</dbReference>
<gene>
    <name evidence="2" type="ORF">E4T21_16540</name>
</gene>
<dbReference type="InterPro" id="IPR050483">
    <property type="entry name" value="CoA-transferase_III_domain"/>
</dbReference>
<organism evidence="2 3">
    <name type="scientific">Halomonas binhaiensis</name>
    <dbReference type="NCBI Taxonomy" id="2562282"/>
    <lineage>
        <taxon>Bacteria</taxon>
        <taxon>Pseudomonadati</taxon>
        <taxon>Pseudomonadota</taxon>
        <taxon>Gammaproteobacteria</taxon>
        <taxon>Oceanospirillales</taxon>
        <taxon>Halomonadaceae</taxon>
        <taxon>Halomonas</taxon>
    </lineage>
</organism>
<dbReference type="OrthoDB" id="9058532at2"/>
<dbReference type="Gene3D" id="3.40.50.10540">
    <property type="entry name" value="Crotonobetainyl-coa:carnitine coa-transferase, domain 1"/>
    <property type="match status" value="1"/>
</dbReference>
<dbReference type="GO" id="GO:0008410">
    <property type="term" value="F:CoA-transferase activity"/>
    <property type="evidence" value="ECO:0007669"/>
    <property type="project" value="TreeGrafter"/>
</dbReference>
<proteinExistence type="predicted"/>
<dbReference type="PANTHER" id="PTHR48207:SF3">
    <property type="entry name" value="SUCCINATE--HYDROXYMETHYLGLUTARATE COA-TRANSFERASE"/>
    <property type="match status" value="1"/>
</dbReference>
<evidence type="ECO:0000256" key="1">
    <source>
        <dbReference type="ARBA" id="ARBA00022679"/>
    </source>
</evidence>
<evidence type="ECO:0000313" key="3">
    <source>
        <dbReference type="Proteomes" id="UP000324285"/>
    </source>
</evidence>
<dbReference type="KEGG" id="hbh:E4T21_16540"/>
<dbReference type="Proteomes" id="UP000324285">
    <property type="component" value="Chromosome"/>
</dbReference>
<reference evidence="2" key="1">
    <citation type="submission" date="2021-02" db="EMBL/GenBank/DDBJ databases">
        <title>Strain Y2R2, a novel species of the genus Halomonas.</title>
        <authorList>
            <person name="Huang H."/>
        </authorList>
    </citation>
    <scope>NUCLEOTIDE SEQUENCE</scope>
    <source>
        <strain evidence="2">Y2R2</strain>
    </source>
</reference>
<evidence type="ECO:0000313" key="2">
    <source>
        <dbReference type="EMBL" id="QEM82978.1"/>
    </source>
</evidence>
<accession>A0A5C1NKT7</accession>
<keyword evidence="1 2" id="KW-0808">Transferase</keyword>
<dbReference type="Gene3D" id="3.30.1540.10">
    <property type="entry name" value="formyl-coa transferase, domain 3"/>
    <property type="match status" value="1"/>
</dbReference>
<protein>
    <submittedName>
        <fullName evidence="2">CoA transferase</fullName>
    </submittedName>
</protein>
<dbReference type="EMBL" id="CP038437">
    <property type="protein sequence ID" value="QEM82978.1"/>
    <property type="molecule type" value="Genomic_DNA"/>
</dbReference>
<dbReference type="InterPro" id="IPR023606">
    <property type="entry name" value="CoA-Trfase_III_dom_1_sf"/>
</dbReference>
<dbReference type="InterPro" id="IPR003673">
    <property type="entry name" value="CoA-Trfase_fam_III"/>
</dbReference>
<sequence length="401" mass="43949">MHDTTTSPRPLDGITVVSLEHAIAAPFCTRQLADLGARVIKVERPKVGDFARSYDERVSGLASHFVWTNRSKESLTLDVKAEESSDIMERLLSEADVLVQNLAPGAAARLGLSFDSLHERFPQLIVCDISGYGDDGPYRDKKAYDLLIQSEAGFLSTTGSPEEDGMAKAGCSIADIAAGMYAYSNVLSALLLRERTGKGSHIDVSMLECLVEWMGYPLYYAYKGATPPARAGAAHATIYPYGPFPAGDGNTVMLGLQNEREWQTFCDVVLQDSVLASDPRFSSNSQRSAHRQKLRELICHAFQELSADEVIARLEDANIANAHVNDMHDVWQHPQLMARQRWTQISSPAGPLPALLPPGRSNAFMPRMDEVPDLGQHSVDLLLELGFSDDSIYRLAAKGVI</sequence>
<dbReference type="PANTHER" id="PTHR48207">
    <property type="entry name" value="SUCCINATE--HYDROXYMETHYLGLUTARATE COA-TRANSFERASE"/>
    <property type="match status" value="1"/>
</dbReference>
<dbReference type="RefSeq" id="WP_149286100.1">
    <property type="nucleotide sequence ID" value="NZ_CP038437.2"/>
</dbReference>
<dbReference type="SUPFAM" id="SSF89796">
    <property type="entry name" value="CoA-transferase family III (CaiB/BaiF)"/>
    <property type="match status" value="1"/>
</dbReference>
<dbReference type="Pfam" id="PF02515">
    <property type="entry name" value="CoA_transf_3"/>
    <property type="match status" value="1"/>
</dbReference>
<name>A0A5C1NKT7_9GAMM</name>